<dbReference type="Pfam" id="PF00535">
    <property type="entry name" value="Glycos_transf_2"/>
    <property type="match status" value="1"/>
</dbReference>
<evidence type="ECO:0000256" key="1">
    <source>
        <dbReference type="SAM" id="Phobius"/>
    </source>
</evidence>
<keyword evidence="1" id="KW-0812">Transmembrane</keyword>
<dbReference type="EMBL" id="JACJTA010000020">
    <property type="protein sequence ID" value="MBD2605197.1"/>
    <property type="molecule type" value="Genomic_DNA"/>
</dbReference>
<comment type="caution">
    <text evidence="3">The sequence shown here is derived from an EMBL/GenBank/DDBJ whole genome shotgun (WGS) entry which is preliminary data.</text>
</comment>
<keyword evidence="1" id="KW-0472">Membrane</keyword>
<dbReference type="RefSeq" id="WP_029633029.1">
    <property type="nucleotide sequence ID" value="NZ_JACJTA010000020.1"/>
</dbReference>
<accession>A0ABR8GPP5</accession>
<keyword evidence="4" id="KW-1185">Reference proteome</keyword>
<reference evidence="3 4" key="1">
    <citation type="journal article" date="2020" name="ISME J.">
        <title>Comparative genomics reveals insights into cyanobacterial evolution and habitat adaptation.</title>
        <authorList>
            <person name="Chen M.Y."/>
            <person name="Teng W.K."/>
            <person name="Zhao L."/>
            <person name="Hu C.X."/>
            <person name="Zhou Y.K."/>
            <person name="Han B.P."/>
            <person name="Song L.R."/>
            <person name="Shu W.S."/>
        </authorList>
    </citation>
    <scope>NUCLEOTIDE SEQUENCE [LARGE SCALE GENOMIC DNA]</scope>
    <source>
        <strain evidence="3 4">FACHB-248</strain>
    </source>
</reference>
<gene>
    <name evidence="3" type="ORF">H6G81_11795</name>
</gene>
<protein>
    <submittedName>
        <fullName evidence="3">Glycosyltransferase family 2 protein</fullName>
    </submittedName>
</protein>
<sequence length="322" mass="36910">MNKLLTIAIPTYNRAKLLEQQLTWLAKAIKGFESECEIIISDNCSTDNTQEVIKKWQQNLSNTNFIANRNTENIGVMKNIAYCINAATSKYLWTIGDDDPIEINALGYVLENLKQYPELSLLILNFSCRSAETGQLIYNRCFNVDNEEVYADGKALFEYCLEENHAGVGFMTAQVYRTQLVQSALKKWSSGLNNMEAQVYWTAFCAAYGSAKVTKETYVQNAFGVSYWMREPKVLLKMQYIDLPALYVKLIEIGYSNKFCRKLVLQHFLKNNWRVFLGSLRRWPILAITTIIPYLGLVSVSAWQMILPSRLKLERSSNDAMT</sequence>
<dbReference type="SUPFAM" id="SSF53448">
    <property type="entry name" value="Nucleotide-diphospho-sugar transferases"/>
    <property type="match status" value="1"/>
</dbReference>
<evidence type="ECO:0000313" key="3">
    <source>
        <dbReference type="EMBL" id="MBD2605197.1"/>
    </source>
</evidence>
<evidence type="ECO:0000313" key="4">
    <source>
        <dbReference type="Proteomes" id="UP000660380"/>
    </source>
</evidence>
<dbReference type="InterPro" id="IPR001173">
    <property type="entry name" value="Glyco_trans_2-like"/>
</dbReference>
<proteinExistence type="predicted"/>
<name>A0ABR8GPP5_9CYAN</name>
<dbReference type="Gene3D" id="3.90.550.10">
    <property type="entry name" value="Spore Coat Polysaccharide Biosynthesis Protein SpsA, Chain A"/>
    <property type="match status" value="1"/>
</dbReference>
<dbReference type="Proteomes" id="UP000660380">
    <property type="component" value="Unassembled WGS sequence"/>
</dbReference>
<feature type="domain" description="Glycosyltransferase 2-like" evidence="2">
    <location>
        <begin position="6"/>
        <end position="118"/>
    </location>
</feature>
<dbReference type="CDD" id="cd00761">
    <property type="entry name" value="Glyco_tranf_GTA_type"/>
    <property type="match status" value="1"/>
</dbReference>
<feature type="transmembrane region" description="Helical" evidence="1">
    <location>
        <begin position="283"/>
        <end position="307"/>
    </location>
</feature>
<keyword evidence="1" id="KW-1133">Transmembrane helix</keyword>
<dbReference type="PANTHER" id="PTHR22916">
    <property type="entry name" value="GLYCOSYLTRANSFERASE"/>
    <property type="match status" value="1"/>
</dbReference>
<dbReference type="PANTHER" id="PTHR22916:SF3">
    <property type="entry name" value="UDP-GLCNAC:BETAGAL BETA-1,3-N-ACETYLGLUCOSAMINYLTRANSFERASE-LIKE PROTEIN 1"/>
    <property type="match status" value="1"/>
</dbReference>
<evidence type="ECO:0000259" key="2">
    <source>
        <dbReference type="Pfam" id="PF00535"/>
    </source>
</evidence>
<dbReference type="InterPro" id="IPR029044">
    <property type="entry name" value="Nucleotide-diphossugar_trans"/>
</dbReference>
<organism evidence="3 4">
    <name type="scientific">Scytonema hofmannii FACHB-248</name>
    <dbReference type="NCBI Taxonomy" id="1842502"/>
    <lineage>
        <taxon>Bacteria</taxon>
        <taxon>Bacillati</taxon>
        <taxon>Cyanobacteriota</taxon>
        <taxon>Cyanophyceae</taxon>
        <taxon>Nostocales</taxon>
        <taxon>Scytonemataceae</taxon>
        <taxon>Scytonema</taxon>
    </lineage>
</organism>